<dbReference type="InterPro" id="IPR050301">
    <property type="entry name" value="NTE"/>
</dbReference>
<keyword evidence="1 4" id="KW-0378">Hydrolase</keyword>
<sequence>MKNFIVFFFLVFTFLPSFSQDTIKRPKIGLVLSGGGAKGFAHIGVLKVLEEAGIKIDFIGGTSMGAVVGGLYASGYNATQIDSIVTVTNFDNLLIDYVPRSSKSFYEKRNDELYALILPFNKFKIEIPQSLSKGMFNYNLFNRLTLHVRHLRDFNQLPIPFLCIATDIELGKEVVLNKGVLAQALFASSALPSVFSPVVIDGKLLVDGGVINNYPIEEIRKLGADIIIGVDVQSGLRDRAQLKDATKILFQITNLQMIEKMKMNSIKTDIYIKPDIKDFGVVSFEKAKEIILRGEDAAFSVYEEIDKLSDKSNPYKKPKLKIESDSLHIVNVVCDNLDNYSKAYIEGKLKFKSGAKIRYKDLEKGINNLDATHNFGTVTYSLEQNGLGDDLILNLIENPVKTYLKFGLHYDGLYKSAVLANITNKKMLFKNDVASFDLIIGDNVRYNLDYYIDNGYNLSVGFKSQLNQFNKNVTKQISNLPLTQLVDVNSININFLDLTNQLYFQSIFAQKFLIGAGFEHKYLNINSETLASANPVFDISNYGSVFAYMKYDSFDNQYFPTKGWYLTSDIHNYLFSSNYTGKFNPFSIVKADAGFAVKILKKATFKFQTEAGFSIGDQSVPFFNFVLGGYGFIPINNFRPFYGYDFLSLAGNSYLKSSATVDYEIFKKNHLNFTANYANIENNFFNSLDWISLPKYSGYAVGYGMETIIGPLEIKYTWSPETNKGYTLFSIGFWF</sequence>
<evidence type="ECO:0000256" key="1">
    <source>
        <dbReference type="ARBA" id="ARBA00022801"/>
    </source>
</evidence>
<evidence type="ECO:0000313" key="7">
    <source>
        <dbReference type="Proteomes" id="UP000646211"/>
    </source>
</evidence>
<dbReference type="PROSITE" id="PS51635">
    <property type="entry name" value="PNPLA"/>
    <property type="match status" value="1"/>
</dbReference>
<name>A0A930UAT4_9FLAO</name>
<dbReference type="GO" id="GO:0016787">
    <property type="term" value="F:hydrolase activity"/>
    <property type="evidence" value="ECO:0007669"/>
    <property type="project" value="UniProtKB-UniRule"/>
</dbReference>
<evidence type="ECO:0000256" key="4">
    <source>
        <dbReference type="PROSITE-ProRule" id="PRU01161"/>
    </source>
</evidence>
<reference evidence="6" key="1">
    <citation type="submission" date="2020-11" db="EMBL/GenBank/DDBJ databases">
        <title>Genome of Flavobacterium soyangense.</title>
        <authorList>
            <person name="Liu Q."/>
            <person name="Xin Y.-H."/>
        </authorList>
    </citation>
    <scope>NUCLEOTIDE SEQUENCE</scope>
    <source>
        <strain evidence="6">CGMCC 1.13493</strain>
    </source>
</reference>
<gene>
    <name evidence="6" type="ORF">IR213_02065</name>
</gene>
<organism evidence="6 7">
    <name type="scientific">Flavobacterium soyangense</name>
    <dbReference type="NCBI Taxonomy" id="2023265"/>
    <lineage>
        <taxon>Bacteria</taxon>
        <taxon>Pseudomonadati</taxon>
        <taxon>Bacteroidota</taxon>
        <taxon>Flavobacteriia</taxon>
        <taxon>Flavobacteriales</taxon>
        <taxon>Flavobacteriaceae</taxon>
        <taxon>Flavobacterium</taxon>
    </lineage>
</organism>
<accession>A0A930UAT4</accession>
<proteinExistence type="predicted"/>
<dbReference type="Pfam" id="PF19143">
    <property type="entry name" value="Omp85_2"/>
    <property type="match status" value="1"/>
</dbReference>
<dbReference type="SUPFAM" id="SSF52151">
    <property type="entry name" value="FabD/lysophospholipase-like"/>
    <property type="match status" value="1"/>
</dbReference>
<keyword evidence="2 4" id="KW-0442">Lipid degradation</keyword>
<feature type="active site" description="Nucleophile" evidence="4">
    <location>
        <position position="63"/>
    </location>
</feature>
<dbReference type="Pfam" id="PF01734">
    <property type="entry name" value="Patatin"/>
    <property type="match status" value="1"/>
</dbReference>
<dbReference type="PANTHER" id="PTHR14226">
    <property type="entry name" value="NEUROPATHY TARGET ESTERASE/SWISS CHEESE D.MELANOGASTER"/>
    <property type="match status" value="1"/>
</dbReference>
<dbReference type="InterPro" id="IPR002641">
    <property type="entry name" value="PNPLA_dom"/>
</dbReference>
<dbReference type="PANTHER" id="PTHR14226:SF76">
    <property type="entry name" value="NTE FAMILY PROTEIN RSSA"/>
    <property type="match status" value="1"/>
</dbReference>
<feature type="short sequence motif" description="GXGXXG" evidence="4">
    <location>
        <begin position="34"/>
        <end position="39"/>
    </location>
</feature>
<dbReference type="InterPro" id="IPR016035">
    <property type="entry name" value="Acyl_Trfase/lysoPLipase"/>
</dbReference>
<comment type="caution">
    <text evidence="6">The sequence shown here is derived from an EMBL/GenBank/DDBJ whole genome shotgun (WGS) entry which is preliminary data.</text>
</comment>
<protein>
    <submittedName>
        <fullName evidence="6">Patatin-like phospholipase family protein</fullName>
    </submittedName>
</protein>
<feature type="short sequence motif" description="GXSXG" evidence="4">
    <location>
        <begin position="61"/>
        <end position="65"/>
    </location>
</feature>
<feature type="short sequence motif" description="DGA/G" evidence="4">
    <location>
        <begin position="207"/>
        <end position="209"/>
    </location>
</feature>
<feature type="domain" description="PNPLA" evidence="5">
    <location>
        <begin position="30"/>
        <end position="220"/>
    </location>
</feature>
<feature type="active site" description="Proton acceptor" evidence="4">
    <location>
        <position position="207"/>
    </location>
</feature>
<dbReference type="Gene3D" id="3.40.1090.10">
    <property type="entry name" value="Cytosolic phospholipase A2 catalytic domain"/>
    <property type="match status" value="1"/>
</dbReference>
<dbReference type="Proteomes" id="UP000646211">
    <property type="component" value="Unassembled WGS sequence"/>
</dbReference>
<dbReference type="EMBL" id="JADHEC010000003">
    <property type="protein sequence ID" value="MBF2707384.1"/>
    <property type="molecule type" value="Genomic_DNA"/>
</dbReference>
<dbReference type="RefSeq" id="WP_194310655.1">
    <property type="nucleotide sequence ID" value="NZ_JADHEC010000003.1"/>
</dbReference>
<keyword evidence="3 4" id="KW-0443">Lipid metabolism</keyword>
<dbReference type="InterPro" id="IPR043864">
    <property type="entry name" value="Omp85-like_dom"/>
</dbReference>
<evidence type="ECO:0000256" key="3">
    <source>
        <dbReference type="ARBA" id="ARBA00023098"/>
    </source>
</evidence>
<evidence type="ECO:0000256" key="2">
    <source>
        <dbReference type="ARBA" id="ARBA00022963"/>
    </source>
</evidence>
<dbReference type="CDD" id="cd07205">
    <property type="entry name" value="Pat_PNPLA6_PNPLA7_NTE1_like"/>
    <property type="match status" value="1"/>
</dbReference>
<dbReference type="AlphaFoldDB" id="A0A930UAT4"/>
<evidence type="ECO:0000259" key="5">
    <source>
        <dbReference type="PROSITE" id="PS51635"/>
    </source>
</evidence>
<evidence type="ECO:0000313" key="6">
    <source>
        <dbReference type="EMBL" id="MBF2707384.1"/>
    </source>
</evidence>
<keyword evidence="7" id="KW-1185">Reference proteome</keyword>
<dbReference type="GO" id="GO:0016042">
    <property type="term" value="P:lipid catabolic process"/>
    <property type="evidence" value="ECO:0007669"/>
    <property type="project" value="UniProtKB-UniRule"/>
</dbReference>